<dbReference type="RefSeq" id="WP_092105470.1">
    <property type="nucleotide sequence ID" value="NZ_FOOT01000013.1"/>
</dbReference>
<dbReference type="OrthoDB" id="799328at2"/>
<gene>
    <name evidence="1" type="ORF">SAMN05421739_11329</name>
</gene>
<evidence type="ECO:0000313" key="1">
    <source>
        <dbReference type="EMBL" id="SFH35948.1"/>
    </source>
</evidence>
<dbReference type="Proteomes" id="UP000198724">
    <property type="component" value="Unassembled WGS sequence"/>
</dbReference>
<sequence>MKQALLPLLASMILFCSGCKKGEDSSTSVETVDATLIWTGDYAVDGCGFMLQIGDTRHKPVNEDDISSSFRENSPTEVEATIINYHKTQRYCMAQTGINTIKIVEIRRR</sequence>
<accession>A0A1I2ZDN7</accession>
<reference evidence="2" key="1">
    <citation type="submission" date="2016-10" db="EMBL/GenBank/DDBJ databases">
        <authorList>
            <person name="Varghese N."/>
            <person name="Submissions S."/>
        </authorList>
    </citation>
    <scope>NUCLEOTIDE SEQUENCE [LARGE SCALE GENOMIC DNA]</scope>
    <source>
        <strain evidence="2">LP51</strain>
    </source>
</reference>
<name>A0A1I2ZDN7_9BACT</name>
<keyword evidence="2" id="KW-1185">Reference proteome</keyword>
<proteinExistence type="predicted"/>
<protein>
    <submittedName>
        <fullName evidence="1">Uncharacterized protein</fullName>
    </submittedName>
</protein>
<organism evidence="1 2">
    <name type="scientific">Pontibacter chinhatensis</name>
    <dbReference type="NCBI Taxonomy" id="1436961"/>
    <lineage>
        <taxon>Bacteria</taxon>
        <taxon>Pseudomonadati</taxon>
        <taxon>Bacteroidota</taxon>
        <taxon>Cytophagia</taxon>
        <taxon>Cytophagales</taxon>
        <taxon>Hymenobacteraceae</taxon>
        <taxon>Pontibacter</taxon>
    </lineage>
</organism>
<dbReference type="AlphaFoldDB" id="A0A1I2ZDN7"/>
<dbReference type="EMBL" id="FOOT01000013">
    <property type="protein sequence ID" value="SFH35948.1"/>
    <property type="molecule type" value="Genomic_DNA"/>
</dbReference>
<evidence type="ECO:0000313" key="2">
    <source>
        <dbReference type="Proteomes" id="UP000198724"/>
    </source>
</evidence>